<evidence type="ECO:0000256" key="1">
    <source>
        <dbReference type="ARBA" id="ARBA00006620"/>
    </source>
</evidence>
<gene>
    <name evidence="8" type="ORF">C6N40_06630</name>
</gene>
<dbReference type="GO" id="GO:0004519">
    <property type="term" value="F:endonuclease activity"/>
    <property type="evidence" value="ECO:0007669"/>
    <property type="project" value="UniProtKB-KW"/>
</dbReference>
<dbReference type="Proteomes" id="UP000241736">
    <property type="component" value="Unassembled WGS sequence"/>
</dbReference>
<evidence type="ECO:0008006" key="10">
    <source>
        <dbReference type="Google" id="ProtNLM"/>
    </source>
</evidence>
<evidence type="ECO:0000313" key="8">
    <source>
        <dbReference type="EMBL" id="PRH82643.1"/>
    </source>
</evidence>
<keyword evidence="4" id="KW-0255">Endonuclease</keyword>
<evidence type="ECO:0000256" key="4">
    <source>
        <dbReference type="ARBA" id="ARBA00022759"/>
    </source>
</evidence>
<dbReference type="AlphaFoldDB" id="A0A2P6M9J1"/>
<keyword evidence="3" id="KW-0540">Nuclease</keyword>
<name>A0A2P6M9J1_9GAMM</name>
<keyword evidence="2" id="KW-1277">Toxin-antitoxin system</keyword>
<comment type="caution">
    <text evidence="8">The sequence shown here is derived from an EMBL/GenBank/DDBJ whole genome shotgun (WGS) entry which is preliminary data.</text>
</comment>
<keyword evidence="6" id="KW-0694">RNA-binding</keyword>
<evidence type="ECO:0000256" key="6">
    <source>
        <dbReference type="ARBA" id="ARBA00022884"/>
    </source>
</evidence>
<proteinExistence type="inferred from homology"/>
<dbReference type="InterPro" id="IPR012933">
    <property type="entry name" value="HicA_mRNA_interferase"/>
</dbReference>
<keyword evidence="7" id="KW-0346">Stress response</keyword>
<dbReference type="Pfam" id="PF07927">
    <property type="entry name" value="HicA_toxin"/>
    <property type="match status" value="1"/>
</dbReference>
<evidence type="ECO:0000256" key="2">
    <source>
        <dbReference type="ARBA" id="ARBA00022649"/>
    </source>
</evidence>
<dbReference type="SUPFAM" id="SSF54786">
    <property type="entry name" value="YcfA/nrd intein domain"/>
    <property type="match status" value="1"/>
</dbReference>
<evidence type="ECO:0000256" key="5">
    <source>
        <dbReference type="ARBA" id="ARBA00022801"/>
    </source>
</evidence>
<reference evidence="8 9" key="1">
    <citation type="submission" date="2018-03" db="EMBL/GenBank/DDBJ databases">
        <title>Arenimonas caeni sp. nov., isolated from activated sludge.</title>
        <authorList>
            <person name="Liu H."/>
        </authorList>
    </citation>
    <scope>NUCLEOTIDE SEQUENCE [LARGE SCALE GENOMIC DNA]</scope>
    <source>
        <strain evidence="9">z29</strain>
    </source>
</reference>
<dbReference type="InterPro" id="IPR038570">
    <property type="entry name" value="HicA_sf"/>
</dbReference>
<comment type="similarity">
    <text evidence="1">Belongs to the HicA mRNA interferase family.</text>
</comment>
<evidence type="ECO:0000256" key="7">
    <source>
        <dbReference type="ARBA" id="ARBA00023016"/>
    </source>
</evidence>
<dbReference type="EMBL" id="PVLF01000006">
    <property type="protein sequence ID" value="PRH82643.1"/>
    <property type="molecule type" value="Genomic_DNA"/>
</dbReference>
<dbReference type="Gene3D" id="3.30.920.30">
    <property type="entry name" value="Hypothetical protein"/>
    <property type="match status" value="1"/>
</dbReference>
<organism evidence="8 9">
    <name type="scientific">Arenimonas caeni</name>
    <dbReference type="NCBI Taxonomy" id="2058085"/>
    <lineage>
        <taxon>Bacteria</taxon>
        <taxon>Pseudomonadati</taxon>
        <taxon>Pseudomonadota</taxon>
        <taxon>Gammaproteobacteria</taxon>
        <taxon>Lysobacterales</taxon>
        <taxon>Lysobacteraceae</taxon>
        <taxon>Arenimonas</taxon>
    </lineage>
</organism>
<protein>
    <recommendedName>
        <fullName evidence="10">Type II toxin-antitoxin system HicA family toxin</fullName>
    </recommendedName>
</protein>
<evidence type="ECO:0000313" key="9">
    <source>
        <dbReference type="Proteomes" id="UP000241736"/>
    </source>
</evidence>
<evidence type="ECO:0000256" key="3">
    <source>
        <dbReference type="ARBA" id="ARBA00022722"/>
    </source>
</evidence>
<keyword evidence="5" id="KW-0378">Hydrolase</keyword>
<accession>A0A2P6M9J1</accession>
<sequence>MGTRERPVGHKEMVALLKRLGFAQVRSNGSHEHWEGVYGGKRRLVTLDEHHSPYHRGLLRDIRNQIGISRSDFWSSV</sequence>
<dbReference type="GO" id="GO:0003729">
    <property type="term" value="F:mRNA binding"/>
    <property type="evidence" value="ECO:0007669"/>
    <property type="project" value="InterPro"/>
</dbReference>
<dbReference type="OrthoDB" id="9181824at2"/>
<dbReference type="GO" id="GO:0016787">
    <property type="term" value="F:hydrolase activity"/>
    <property type="evidence" value="ECO:0007669"/>
    <property type="project" value="UniProtKB-KW"/>
</dbReference>
<keyword evidence="9" id="KW-1185">Reference proteome</keyword>